<reference evidence="3" key="1">
    <citation type="journal article" date="2023" name="Mol. Phylogenet. Evol.">
        <title>Genome-scale phylogeny and comparative genomics of the fungal order Sordariales.</title>
        <authorList>
            <person name="Hensen N."/>
            <person name="Bonometti L."/>
            <person name="Westerberg I."/>
            <person name="Brannstrom I.O."/>
            <person name="Guillou S."/>
            <person name="Cros-Aarteil S."/>
            <person name="Calhoun S."/>
            <person name="Haridas S."/>
            <person name="Kuo A."/>
            <person name="Mondo S."/>
            <person name="Pangilinan J."/>
            <person name="Riley R."/>
            <person name="LaButti K."/>
            <person name="Andreopoulos B."/>
            <person name="Lipzen A."/>
            <person name="Chen C."/>
            <person name="Yan M."/>
            <person name="Daum C."/>
            <person name="Ng V."/>
            <person name="Clum A."/>
            <person name="Steindorff A."/>
            <person name="Ohm R.A."/>
            <person name="Martin F."/>
            <person name="Silar P."/>
            <person name="Natvig D.O."/>
            <person name="Lalanne C."/>
            <person name="Gautier V."/>
            <person name="Ament-Velasquez S.L."/>
            <person name="Kruys A."/>
            <person name="Hutchinson M.I."/>
            <person name="Powell A.J."/>
            <person name="Barry K."/>
            <person name="Miller A.N."/>
            <person name="Grigoriev I.V."/>
            <person name="Debuchy R."/>
            <person name="Gladieux P."/>
            <person name="Hiltunen Thoren M."/>
            <person name="Johannesson H."/>
        </authorList>
    </citation>
    <scope>NUCLEOTIDE SEQUENCE</scope>
    <source>
        <strain evidence="3">CBS 359.72</strain>
    </source>
</reference>
<proteinExistence type="predicted"/>
<sequence length="247" mass="27567">MNRFVLSAAKMKALKKHKSEKINSANPLRETVRVEENGRIKYKEQDRPILDKKESPFDPKDRKILKKVCKKAYRWDQQFHCCCFGVRFGWASIIGLIPVIGDTLEVLMSLSLVWTASSIDGGLPRTLVSKMFFYIALDFAIGFIPLLGDLFDVGYRANTRNAWLLNNFLVEEYAEGRRPKNRDVEQGVEPGVGQDENEGAGAVQTAQAVPAAPMAVPPARTPAPKTNTPPPGRSLTGRQVRDPRDGK</sequence>
<gene>
    <name evidence="3" type="ORF">C7999DRAFT_28901</name>
</gene>
<feature type="region of interest" description="Disordered" evidence="1">
    <location>
        <begin position="179"/>
        <end position="247"/>
    </location>
</feature>
<evidence type="ECO:0000313" key="3">
    <source>
        <dbReference type="EMBL" id="KAK4250564.1"/>
    </source>
</evidence>
<dbReference type="EMBL" id="MU857612">
    <property type="protein sequence ID" value="KAK4250564.1"/>
    <property type="molecule type" value="Genomic_DNA"/>
</dbReference>
<feature type="compositionally biased region" description="Pro residues" evidence="1">
    <location>
        <begin position="215"/>
        <end position="232"/>
    </location>
</feature>
<comment type="caution">
    <text evidence="3">The sequence shown here is derived from an EMBL/GenBank/DDBJ whole genome shotgun (WGS) entry which is preliminary data.</text>
</comment>
<dbReference type="Pfam" id="PF13430">
    <property type="entry name" value="DUF4112"/>
    <property type="match status" value="1"/>
</dbReference>
<evidence type="ECO:0000256" key="1">
    <source>
        <dbReference type="SAM" id="MobiDB-lite"/>
    </source>
</evidence>
<feature type="transmembrane region" description="Helical" evidence="2">
    <location>
        <begin position="79"/>
        <end position="100"/>
    </location>
</feature>
<keyword evidence="2" id="KW-1133">Transmembrane helix</keyword>
<keyword evidence="4" id="KW-1185">Reference proteome</keyword>
<dbReference type="AlphaFoldDB" id="A0AAN7HTM8"/>
<dbReference type="PANTHER" id="PTHR35519">
    <property type="entry name" value="MEMBRANE PROTEINS"/>
    <property type="match status" value="1"/>
</dbReference>
<name>A0AAN7HTM8_9PEZI</name>
<dbReference type="InterPro" id="IPR025187">
    <property type="entry name" value="DUF4112"/>
</dbReference>
<protein>
    <submittedName>
        <fullName evidence="3">Uncharacterized protein</fullName>
    </submittedName>
</protein>
<dbReference type="PANTHER" id="PTHR35519:SF2">
    <property type="entry name" value="PH DOMAIN PROTEIN"/>
    <property type="match status" value="1"/>
</dbReference>
<evidence type="ECO:0000256" key="2">
    <source>
        <dbReference type="SAM" id="Phobius"/>
    </source>
</evidence>
<keyword evidence="2" id="KW-0472">Membrane</keyword>
<feature type="transmembrane region" description="Helical" evidence="2">
    <location>
        <begin position="131"/>
        <end position="151"/>
    </location>
</feature>
<keyword evidence="2" id="KW-0812">Transmembrane</keyword>
<reference evidence="3" key="2">
    <citation type="submission" date="2023-05" db="EMBL/GenBank/DDBJ databases">
        <authorList>
            <consortium name="Lawrence Berkeley National Laboratory"/>
            <person name="Steindorff A."/>
            <person name="Hensen N."/>
            <person name="Bonometti L."/>
            <person name="Westerberg I."/>
            <person name="Brannstrom I.O."/>
            <person name="Guillou S."/>
            <person name="Cros-Aarteil S."/>
            <person name="Calhoun S."/>
            <person name="Haridas S."/>
            <person name="Kuo A."/>
            <person name="Mondo S."/>
            <person name="Pangilinan J."/>
            <person name="Riley R."/>
            <person name="Labutti K."/>
            <person name="Andreopoulos B."/>
            <person name="Lipzen A."/>
            <person name="Chen C."/>
            <person name="Yanf M."/>
            <person name="Daum C."/>
            <person name="Ng V."/>
            <person name="Clum A."/>
            <person name="Ohm R."/>
            <person name="Martin F."/>
            <person name="Silar P."/>
            <person name="Natvig D."/>
            <person name="Lalanne C."/>
            <person name="Gautier V."/>
            <person name="Ament-Velasquez S.L."/>
            <person name="Kruys A."/>
            <person name="Hutchinson M.I."/>
            <person name="Powell A.J."/>
            <person name="Barry K."/>
            <person name="Miller A.N."/>
            <person name="Grigoriev I.V."/>
            <person name="Debuchy R."/>
            <person name="Gladieux P."/>
            <person name="Thoren M.H."/>
            <person name="Johannesson H."/>
        </authorList>
    </citation>
    <scope>NUCLEOTIDE SEQUENCE</scope>
    <source>
        <strain evidence="3">CBS 359.72</strain>
    </source>
</reference>
<organism evidence="3 4">
    <name type="scientific">Corynascus novoguineensis</name>
    <dbReference type="NCBI Taxonomy" id="1126955"/>
    <lineage>
        <taxon>Eukaryota</taxon>
        <taxon>Fungi</taxon>
        <taxon>Dikarya</taxon>
        <taxon>Ascomycota</taxon>
        <taxon>Pezizomycotina</taxon>
        <taxon>Sordariomycetes</taxon>
        <taxon>Sordariomycetidae</taxon>
        <taxon>Sordariales</taxon>
        <taxon>Chaetomiaceae</taxon>
        <taxon>Corynascus</taxon>
    </lineage>
</organism>
<dbReference type="Proteomes" id="UP001303647">
    <property type="component" value="Unassembled WGS sequence"/>
</dbReference>
<feature type="compositionally biased region" description="Low complexity" evidence="1">
    <location>
        <begin position="199"/>
        <end position="214"/>
    </location>
</feature>
<evidence type="ECO:0000313" key="4">
    <source>
        <dbReference type="Proteomes" id="UP001303647"/>
    </source>
</evidence>
<accession>A0AAN7HTM8</accession>